<dbReference type="GO" id="GO:0071978">
    <property type="term" value="P:bacterial-type flagellum-dependent swarming motility"/>
    <property type="evidence" value="ECO:0007669"/>
    <property type="project" value="TreeGrafter"/>
</dbReference>
<keyword evidence="8" id="KW-0283">Flagellar rotation</keyword>
<feature type="domain" description="Flagellar motor switch protein FliN-like C-terminal" evidence="12">
    <location>
        <begin position="249"/>
        <end position="308"/>
    </location>
</feature>
<dbReference type="SUPFAM" id="SSF101801">
    <property type="entry name" value="Surface presentation of antigens (SPOA)"/>
    <property type="match status" value="1"/>
</dbReference>
<evidence type="ECO:0000313" key="13">
    <source>
        <dbReference type="EMBL" id="PCI81659.1"/>
    </source>
</evidence>
<gene>
    <name evidence="13" type="ORF">COB20_01530</name>
</gene>
<dbReference type="CDD" id="cd17908">
    <property type="entry name" value="FliM"/>
    <property type="match status" value="1"/>
</dbReference>
<evidence type="ECO:0000256" key="11">
    <source>
        <dbReference type="ARBA" id="ARBA00025044"/>
    </source>
</evidence>
<dbReference type="PANTHER" id="PTHR30034">
    <property type="entry name" value="FLAGELLAR MOTOR SWITCH PROTEIN FLIM"/>
    <property type="match status" value="1"/>
</dbReference>
<dbReference type="Pfam" id="PF01052">
    <property type="entry name" value="FliMN_C"/>
    <property type="match status" value="1"/>
</dbReference>
<evidence type="ECO:0000313" key="14">
    <source>
        <dbReference type="Proteomes" id="UP000218767"/>
    </source>
</evidence>
<evidence type="ECO:0000256" key="6">
    <source>
        <dbReference type="ARBA" id="ARBA00022500"/>
    </source>
</evidence>
<comment type="caution">
    <text evidence="13">The sequence shown here is derived from an EMBL/GenBank/DDBJ whole genome shotgun (WGS) entry which is preliminary data.</text>
</comment>
<evidence type="ECO:0000256" key="8">
    <source>
        <dbReference type="ARBA" id="ARBA00022779"/>
    </source>
</evidence>
<sequence length="310" mass="34166">MSDVLSKGEVDALVNGVPGDEENSRIVTIDDYELYDLTSGMHRAKGWSQEVKIVDERFRTNLSINLLALLHRSVEVKRKEILISKFDAYSKEISVPSSINVYALTGLIGFSAIVLDAELVHALVNAFFGGGSRKSDIGDRDFTHTEQRVVRLILKTIIATIKASWKDLAAVEFMHVETEVNPMHLASFAQTDVLMIRPFSVEFAGGGGEIQLIMPGSSIDAIFRHKKLNALQEAYSPRETMKSRAMTFSADVTGELTGARLTIGEIFRLEEGDIISVDSPEQVDVKINGVTKFKAKMGEIDGKAGLKVLY</sequence>
<dbReference type="GO" id="GO:0003774">
    <property type="term" value="F:cytoskeletal motor activity"/>
    <property type="evidence" value="ECO:0007669"/>
    <property type="project" value="InterPro"/>
</dbReference>
<keyword evidence="5" id="KW-1003">Cell membrane</keyword>
<dbReference type="EMBL" id="NVUL01000004">
    <property type="protein sequence ID" value="PCI81659.1"/>
    <property type="molecule type" value="Genomic_DNA"/>
</dbReference>
<evidence type="ECO:0000256" key="1">
    <source>
        <dbReference type="ARBA" id="ARBA00004117"/>
    </source>
</evidence>
<dbReference type="InterPro" id="IPR036429">
    <property type="entry name" value="SpoA-like_sf"/>
</dbReference>
<evidence type="ECO:0000256" key="3">
    <source>
        <dbReference type="ARBA" id="ARBA00011049"/>
    </source>
</evidence>
<dbReference type="GO" id="GO:0050918">
    <property type="term" value="P:positive chemotaxis"/>
    <property type="evidence" value="ECO:0007669"/>
    <property type="project" value="TreeGrafter"/>
</dbReference>
<comment type="similarity">
    <text evidence="3">Belongs to the FliM family.</text>
</comment>
<keyword evidence="9" id="KW-0472">Membrane</keyword>
<comment type="subcellular location">
    <subcellularLocation>
        <location evidence="1">Bacterial flagellum basal body</location>
    </subcellularLocation>
    <subcellularLocation>
        <location evidence="2">Cell inner membrane</location>
        <topology evidence="2">Peripheral membrane protein</topology>
    </subcellularLocation>
</comment>
<dbReference type="Gene3D" id="3.40.1550.10">
    <property type="entry name" value="CheC-like"/>
    <property type="match status" value="1"/>
</dbReference>
<dbReference type="PRINTS" id="PR00955">
    <property type="entry name" value="FLGMOTORFLIM"/>
</dbReference>
<keyword evidence="6" id="KW-0145">Chemotaxis</keyword>
<dbReference type="InterPro" id="IPR028976">
    <property type="entry name" value="CheC-like_sf"/>
</dbReference>
<accession>A0A2A4XHN7</accession>
<evidence type="ECO:0000256" key="10">
    <source>
        <dbReference type="ARBA" id="ARBA00023143"/>
    </source>
</evidence>
<evidence type="ECO:0000256" key="9">
    <source>
        <dbReference type="ARBA" id="ARBA00023136"/>
    </source>
</evidence>
<dbReference type="Gene3D" id="2.30.330.10">
    <property type="entry name" value="SpoA-like"/>
    <property type="match status" value="1"/>
</dbReference>
<evidence type="ECO:0000256" key="7">
    <source>
        <dbReference type="ARBA" id="ARBA00022519"/>
    </source>
</evidence>
<organism evidence="13 14">
    <name type="scientific">SAR86 cluster bacterium</name>
    <dbReference type="NCBI Taxonomy" id="2030880"/>
    <lineage>
        <taxon>Bacteria</taxon>
        <taxon>Pseudomonadati</taxon>
        <taxon>Pseudomonadota</taxon>
        <taxon>Gammaproteobacteria</taxon>
        <taxon>SAR86 cluster</taxon>
    </lineage>
</organism>
<dbReference type="PANTHER" id="PTHR30034:SF3">
    <property type="entry name" value="FLAGELLAR MOTOR SWITCH PROTEIN FLIM"/>
    <property type="match status" value="1"/>
</dbReference>
<dbReference type="InterPro" id="IPR001689">
    <property type="entry name" value="Flag_FliM"/>
</dbReference>
<dbReference type="GO" id="GO:0009425">
    <property type="term" value="C:bacterial-type flagellum basal body"/>
    <property type="evidence" value="ECO:0007669"/>
    <property type="project" value="UniProtKB-SubCell"/>
</dbReference>
<keyword evidence="10" id="KW-0975">Bacterial flagellum</keyword>
<dbReference type="AlphaFoldDB" id="A0A2A4XHN7"/>
<dbReference type="Proteomes" id="UP000218767">
    <property type="component" value="Unassembled WGS sequence"/>
</dbReference>
<dbReference type="Pfam" id="PF02154">
    <property type="entry name" value="FliM"/>
    <property type="match status" value="1"/>
</dbReference>
<comment type="function">
    <text evidence="11">FliM is one of three proteins (FliG, FliN, FliM) that forms the rotor-mounted switch complex (C ring), located at the base of the basal body. This complex interacts with the CheY and CheZ chemotaxis proteins, in addition to contacting components of the motor that determine the direction of flagellar rotation.</text>
</comment>
<evidence type="ECO:0000256" key="4">
    <source>
        <dbReference type="ARBA" id="ARBA00021898"/>
    </source>
</evidence>
<evidence type="ECO:0000256" key="5">
    <source>
        <dbReference type="ARBA" id="ARBA00022475"/>
    </source>
</evidence>
<reference evidence="14" key="1">
    <citation type="submission" date="2017-08" db="EMBL/GenBank/DDBJ databases">
        <title>A dynamic microbial community with high functional redundancy inhabits the cold, oxic subseafloor aquifer.</title>
        <authorList>
            <person name="Tully B.J."/>
            <person name="Wheat C.G."/>
            <person name="Glazer B.T."/>
            <person name="Huber J.A."/>
        </authorList>
    </citation>
    <scope>NUCLEOTIDE SEQUENCE [LARGE SCALE GENOMIC DNA]</scope>
</reference>
<proteinExistence type="inferred from homology"/>
<dbReference type="InterPro" id="IPR001543">
    <property type="entry name" value="FliN-like_C"/>
</dbReference>
<protein>
    <recommendedName>
        <fullName evidence="4">Flagellar motor switch protein FliM</fullName>
    </recommendedName>
</protein>
<keyword evidence="7" id="KW-0997">Cell inner membrane</keyword>
<dbReference type="GO" id="GO:0005886">
    <property type="term" value="C:plasma membrane"/>
    <property type="evidence" value="ECO:0007669"/>
    <property type="project" value="UniProtKB-SubCell"/>
</dbReference>
<name>A0A2A4XHN7_9GAMM</name>
<evidence type="ECO:0000259" key="12">
    <source>
        <dbReference type="Pfam" id="PF01052"/>
    </source>
</evidence>
<evidence type="ECO:0000256" key="2">
    <source>
        <dbReference type="ARBA" id="ARBA00004417"/>
    </source>
</evidence>